<feature type="signal peptide" evidence="1">
    <location>
        <begin position="1"/>
        <end position="30"/>
    </location>
</feature>
<dbReference type="RefSeq" id="WP_141284667.1">
    <property type="nucleotide sequence ID" value="NZ_BAAAWK010000001.1"/>
</dbReference>
<keyword evidence="3" id="KW-1185">Reference proteome</keyword>
<proteinExistence type="predicted"/>
<dbReference type="OrthoDB" id="4941850at2"/>
<name>A0A4Y3NGE3_PAEAU</name>
<comment type="caution">
    <text evidence="2">The sequence shown here is derived from an EMBL/GenBank/DDBJ whole genome shotgun (WGS) entry which is preliminary data.</text>
</comment>
<evidence type="ECO:0000313" key="2">
    <source>
        <dbReference type="EMBL" id="GEB20157.1"/>
    </source>
</evidence>
<protein>
    <submittedName>
        <fullName evidence="2">Uncharacterized protein</fullName>
    </submittedName>
</protein>
<reference evidence="2 3" key="1">
    <citation type="submission" date="2019-06" db="EMBL/GenBank/DDBJ databases">
        <title>Whole genome shotgun sequence of Paenarthrobacter aurescens NBRC 12136.</title>
        <authorList>
            <person name="Hosoyama A."/>
            <person name="Uohara A."/>
            <person name="Ohji S."/>
            <person name="Ichikawa N."/>
        </authorList>
    </citation>
    <scope>NUCLEOTIDE SEQUENCE [LARGE SCALE GENOMIC DNA]</scope>
    <source>
        <strain evidence="2 3">NBRC 12136</strain>
    </source>
</reference>
<dbReference type="NCBIfam" id="TIGR04088">
    <property type="entry name" value="cognate_SipW"/>
    <property type="match status" value="1"/>
</dbReference>
<accession>A0A4Y3NGE3</accession>
<feature type="chain" id="PRO_5021326851" evidence="1">
    <location>
        <begin position="31"/>
        <end position="144"/>
    </location>
</feature>
<dbReference type="GeneID" id="97299597"/>
<gene>
    <name evidence="2" type="ORF">AAU01_29120</name>
</gene>
<organism evidence="2 3">
    <name type="scientific">Paenarthrobacter aurescens</name>
    <name type="common">Arthrobacter aurescens</name>
    <dbReference type="NCBI Taxonomy" id="43663"/>
    <lineage>
        <taxon>Bacteria</taxon>
        <taxon>Bacillati</taxon>
        <taxon>Actinomycetota</taxon>
        <taxon>Actinomycetes</taxon>
        <taxon>Micrococcales</taxon>
        <taxon>Micrococcaceae</taxon>
        <taxon>Paenarthrobacter</taxon>
    </lineage>
</organism>
<dbReference type="Proteomes" id="UP000317715">
    <property type="component" value="Unassembled WGS sequence"/>
</dbReference>
<dbReference type="InterPro" id="IPR023833">
    <property type="entry name" value="Signal_pept_SipW-depend-type"/>
</dbReference>
<evidence type="ECO:0000313" key="3">
    <source>
        <dbReference type="Proteomes" id="UP000317715"/>
    </source>
</evidence>
<sequence length="144" mass="15221">MTPRNSFLRALVIVAVVVLGLVAGPTAAVAAFTDNERATPQFSAAIIPAPATASVTMRCTFGLQTVVTVNSYGAVANANYYEVKVYDRSGNLEFTGDLSHAAGRTYSSGIEIIGTWSYEVRGYYKVPGSSNSWSGKPLKGTLTC</sequence>
<keyword evidence="1" id="KW-0732">Signal</keyword>
<evidence type="ECO:0000256" key="1">
    <source>
        <dbReference type="SAM" id="SignalP"/>
    </source>
</evidence>
<dbReference type="AlphaFoldDB" id="A0A4Y3NGE3"/>
<dbReference type="EMBL" id="BJMD01000017">
    <property type="protein sequence ID" value="GEB20157.1"/>
    <property type="molecule type" value="Genomic_DNA"/>
</dbReference>